<feature type="compositionally biased region" description="Low complexity" evidence="2">
    <location>
        <begin position="1447"/>
        <end position="1465"/>
    </location>
</feature>
<dbReference type="GO" id="GO:0006508">
    <property type="term" value="P:proteolysis"/>
    <property type="evidence" value="ECO:0007669"/>
    <property type="project" value="InterPro"/>
</dbReference>
<evidence type="ECO:0000256" key="1">
    <source>
        <dbReference type="PROSITE-ProRule" id="PRU00239"/>
    </source>
</evidence>
<dbReference type="VEuPathDB" id="TriTrypDB:LpyrH10_02_1160"/>
<feature type="region of interest" description="Disordered" evidence="2">
    <location>
        <begin position="457"/>
        <end position="530"/>
    </location>
</feature>
<accession>A0A0M9G8G7</accession>
<feature type="region of interest" description="Disordered" evidence="2">
    <location>
        <begin position="1046"/>
        <end position="1066"/>
    </location>
</feature>
<feature type="compositionally biased region" description="Low complexity" evidence="2">
    <location>
        <begin position="1680"/>
        <end position="1691"/>
    </location>
</feature>
<comment type="caution">
    <text evidence="1">Lacks conserved residue(s) required for the propagation of feature annotation.</text>
</comment>
<evidence type="ECO:0000313" key="5">
    <source>
        <dbReference type="Proteomes" id="UP000037923"/>
    </source>
</evidence>
<feature type="region of interest" description="Disordered" evidence="2">
    <location>
        <begin position="997"/>
        <end position="1023"/>
    </location>
</feature>
<feature type="compositionally biased region" description="Polar residues" evidence="2">
    <location>
        <begin position="515"/>
        <end position="529"/>
    </location>
</feature>
<feature type="compositionally biased region" description="Low complexity" evidence="2">
    <location>
        <begin position="999"/>
        <end position="1013"/>
    </location>
</feature>
<feature type="region of interest" description="Disordered" evidence="2">
    <location>
        <begin position="1447"/>
        <end position="1471"/>
    </location>
</feature>
<dbReference type="InterPro" id="IPR038765">
    <property type="entry name" value="Papain-like_cys_pep_sf"/>
</dbReference>
<name>A0A0M9G8G7_LEPPY</name>
<dbReference type="RefSeq" id="XP_015663057.1">
    <property type="nucleotide sequence ID" value="XM_015797537.1"/>
</dbReference>
<dbReference type="PANTHER" id="PTHR46298">
    <property type="entry name" value="ANDROGLOBIN"/>
    <property type="match status" value="1"/>
</dbReference>
<feature type="region of interest" description="Disordered" evidence="2">
    <location>
        <begin position="45"/>
        <end position="80"/>
    </location>
</feature>
<evidence type="ECO:0000259" key="3">
    <source>
        <dbReference type="PROSITE" id="PS50203"/>
    </source>
</evidence>
<feature type="compositionally biased region" description="Basic and acidic residues" evidence="2">
    <location>
        <begin position="478"/>
        <end position="488"/>
    </location>
</feature>
<feature type="compositionally biased region" description="Polar residues" evidence="2">
    <location>
        <begin position="725"/>
        <end position="735"/>
    </location>
</feature>
<feature type="compositionally biased region" description="Polar residues" evidence="2">
    <location>
        <begin position="9"/>
        <end position="21"/>
    </location>
</feature>
<feature type="region of interest" description="Disordered" evidence="2">
    <location>
        <begin position="721"/>
        <end position="778"/>
    </location>
</feature>
<dbReference type="RefSeq" id="XP_015663058.1">
    <property type="nucleotide sequence ID" value="XM_015797538.1"/>
</dbReference>
<dbReference type="GO" id="GO:0004198">
    <property type="term" value="F:calcium-dependent cysteine-type endopeptidase activity"/>
    <property type="evidence" value="ECO:0007669"/>
    <property type="project" value="InterPro"/>
</dbReference>
<dbReference type="Proteomes" id="UP000037923">
    <property type="component" value="Unassembled WGS sequence"/>
</dbReference>
<comment type="caution">
    <text evidence="4">The sequence shown here is derived from an EMBL/GenBank/DDBJ whole genome shotgun (WGS) entry which is preliminary data.</text>
</comment>
<feature type="compositionally biased region" description="Polar residues" evidence="2">
    <location>
        <begin position="1589"/>
        <end position="1605"/>
    </location>
</feature>
<dbReference type="Pfam" id="PF00648">
    <property type="entry name" value="Peptidase_C2"/>
    <property type="match status" value="1"/>
</dbReference>
<dbReference type="SUPFAM" id="SSF54001">
    <property type="entry name" value="Cysteine proteinases"/>
    <property type="match status" value="1"/>
</dbReference>
<feature type="compositionally biased region" description="Gly residues" evidence="2">
    <location>
        <begin position="1775"/>
        <end position="1785"/>
    </location>
</feature>
<dbReference type="EMBL" id="LGTL01000002">
    <property type="protein sequence ID" value="KPA84618.1"/>
    <property type="molecule type" value="Genomic_DNA"/>
</dbReference>
<dbReference type="EMBL" id="LGTL01000002">
    <property type="protein sequence ID" value="KPA84619.1"/>
    <property type="molecule type" value="Genomic_DNA"/>
</dbReference>
<feature type="compositionally biased region" description="Gly residues" evidence="2">
    <location>
        <begin position="51"/>
        <end position="61"/>
    </location>
</feature>
<sequence length="1955" mass="203889">MPAKAVPPNTRSKSPGSASSHVCSQQCSLPVWDDAQIAQENWGSPLIATSSGGGGTDGGQDAGWQSAAKTKSPGAHVAASGGGAEAIFHDQAGHQCVTDFIQACRTATDDAAPTGVTVSVDSPTSGEVMWKRPVDIFRPFRPVVHRNATPFLNPYASEDALTPMEITVAEEPCRAPSVTGATTTAAAIGAGAGNSKKSNAGTARSAEGAAAAVAEAFHQQYPEAVTVLEDFVGDDVTRWSHCSRMEAVRRYRALPVLMQPYDGALVAGCAETPAEACGSRYSTALRHKLKQAEQLSALAEAPPFLMTALDSALLAVERAQRFIPAGSYLWELVHPHAPGTCHPVYNPFGKYAVKLFIAGAYRKVIVDDRLPVDVLGRPLLTTTSLKELWPALIGKAIVKALGPVTGVEALVASPELIVSVLMGNWVPQYLSPRHAPVSTMTALLLYERRLKKLSTIPTPLLQDAQPTSPGKGDNAAQDADRAIKKDLKSAGSGDGGGMHAPRRRSSAHSKRSTVKKNSSATDSSQTDEQQPLYASEYCSATVDEPIPDQSMYVCGLRAVPVQNGSVDAAASAVASARPAYQLLTIHAMKPFRNTFALLLHTTPRIQLTEGVFEKEKDADDVSALQRWSSHQYRQVHDTVKTRATSASAGDTATDLLSPTTATEMVVVDNVRSPSVTACWLTLEEFMAQMEQVVVWRVLEGTYAHERSITGEAVLQYSGTGRAGDGTTSGSSNNKTDLAASSAKQSPASVSLKGGHPPREGSHAGSTPTAMRNSKPAAQAQDTLYPSTIAPTCVWWKLTAATAVEAFVVVSSPTLTEALPTVPSGSTGTPVAAADAAVVATAADNDALNVVSAQDLAAARERRVELHHFQWERAEPLNHVGSVAYTDGALRSTELRFRPGTHLLRVDLHNLQAADTIAFLSDAVMEVQLGLSNEFSHDGFATVTDAGTHPAMPLLDVEYIWLKRVFTLAKPTALTMVLSTLDAAEDLAVHRRVNTATQRAPASAGGAAAAAGGKSAHGKGGSPANVRGGAAAVNNAASASFKKGSSGVAAEASKEPPRPSAIAGEASESRAELRGVSILRFTTLVLVNLDNPKDFRVGSAGRLVQLQLEPNEKGYLVVAYTSVPAALLSDTALREQDHLVDEVSDVFHMVRLPTVPTGTVELDSPLPVDLQSSSNTGITPAVPLFPAGQWKLTLRSDAELQAFDSVVHNIHDVQIEADLPRGGSPVLFRRLCNVVEPTHLSLLAQLRTPLPMAYTVRITRPGAASATTEVSSTTMTTASKNTNATSAFSPVVPSESLFPVEDGAANAFTVFESAPAEDRLFVADVFLPCTHEGTVKVGKTTGGPTGGGGGAAGSTTYVIEAFVAQASATAWNDQCLRHQAEVFAQVRDRAEVRAVALQQHDVEEFQQDPEGFLQRRREAASQRRQQVAELAEKTVTSVQADVAAAAAAASVTDTRGARGRTSSSTRRQSRRVSNALDTYVKDSFRRQSSSVAEDEVSDAAALALLDTADPASLVHLSAQLSFSSPRAELREEAPDLDPTAKLRQHIKETMSWLQERIGDAVAATRVGSGSPAPPPVAGGQPGASSSSPGNTKSQAARNQKESAASTALSVEDALHAKVARQSRLAYLRNPQHIFLPSFEVGEDGLVEVAASAAAGMAVSAPLNPTKSKQQHDGSTGGGHAGSISSTTAATARGSHKESNGSGGSAARMLSITSTEMSPFPVASHGTEAVLLDGVATRFRYAAPLAPSQHRVELLRLRAYEESASTAAGREKDATGGAAGGGSGSGATTGKRLKASSAAGGAAAGSAKGGAGAASTAAGSGSAATTSVAAGGGAVGGAVSIAGASTLFYPLTTAECDALVWPLQAPLFDAMKTCDPAAAPATRSVKAERRARFRTSYQTYFEAMAAQKATAATQSRGSGGGDSADAATRPVVYHSLLGIKEEDLSMTLRTKKSAPAV</sequence>
<dbReference type="OMA" id="WELVYPH"/>
<feature type="domain" description="Calpain catalytic" evidence="3">
    <location>
        <begin position="310"/>
        <end position="423"/>
    </location>
</feature>
<dbReference type="InterPro" id="IPR001300">
    <property type="entry name" value="Peptidase_C2_calpain_cat"/>
</dbReference>
<organism evidence="4 5">
    <name type="scientific">Leptomonas pyrrhocoris</name>
    <name type="common">Firebug parasite</name>
    <dbReference type="NCBI Taxonomy" id="157538"/>
    <lineage>
        <taxon>Eukaryota</taxon>
        <taxon>Discoba</taxon>
        <taxon>Euglenozoa</taxon>
        <taxon>Kinetoplastea</taxon>
        <taxon>Metakinetoplastina</taxon>
        <taxon>Trypanosomatida</taxon>
        <taxon>Trypanosomatidae</taxon>
        <taxon>Leishmaniinae</taxon>
        <taxon>Leptomonas</taxon>
    </lineage>
</organism>
<reference evidence="4 5" key="1">
    <citation type="submission" date="2015-07" db="EMBL/GenBank/DDBJ databases">
        <title>High-quality genome of monoxenous trypanosomatid Leptomonas pyrrhocoris.</title>
        <authorList>
            <person name="Flegontov P."/>
            <person name="Butenko A."/>
            <person name="Firsov S."/>
            <person name="Vlcek C."/>
            <person name="Logacheva M.D."/>
            <person name="Field M."/>
            <person name="Filatov D."/>
            <person name="Flegontova O."/>
            <person name="Gerasimov E."/>
            <person name="Jackson A.P."/>
            <person name="Kelly S."/>
            <person name="Opperdoes F."/>
            <person name="O'Reilly A."/>
            <person name="Votypka J."/>
            <person name="Yurchenko V."/>
            <person name="Lukes J."/>
        </authorList>
    </citation>
    <scope>NUCLEOTIDE SEQUENCE [LARGE SCALE GENOMIC DNA]</scope>
    <source>
        <strain evidence="4">H10</strain>
    </source>
</reference>
<dbReference type="OrthoDB" id="9374162at2759"/>
<keyword evidence="5" id="KW-1185">Reference proteome</keyword>
<feature type="region of interest" description="Disordered" evidence="2">
    <location>
        <begin position="1563"/>
        <end position="1605"/>
    </location>
</feature>
<gene>
    <name evidence="4" type="ORF">ABB37_01142</name>
</gene>
<dbReference type="GeneID" id="26901437"/>
<proteinExistence type="predicted"/>
<feature type="compositionally biased region" description="Basic residues" evidence="2">
    <location>
        <begin position="500"/>
        <end position="514"/>
    </location>
</feature>
<dbReference type="PROSITE" id="PS50203">
    <property type="entry name" value="CALPAIN_CAT"/>
    <property type="match status" value="1"/>
</dbReference>
<evidence type="ECO:0000256" key="2">
    <source>
        <dbReference type="SAM" id="MobiDB-lite"/>
    </source>
</evidence>
<protein>
    <submittedName>
        <fullName evidence="4">Putative calpain-like cysteine peptidase putativecysteine peptidase Clan CA family C2</fullName>
    </submittedName>
</protein>
<evidence type="ECO:0000313" key="4">
    <source>
        <dbReference type="EMBL" id="KPA84619.1"/>
    </source>
</evidence>
<feature type="region of interest" description="Disordered" evidence="2">
    <location>
        <begin position="1"/>
        <end position="21"/>
    </location>
</feature>
<dbReference type="InterPro" id="IPR053033">
    <property type="entry name" value="Androglobin-like"/>
</dbReference>
<dbReference type="PANTHER" id="PTHR46298:SF1">
    <property type="entry name" value="ANDROGLOBIN"/>
    <property type="match status" value="1"/>
</dbReference>
<feature type="region of interest" description="Disordered" evidence="2">
    <location>
        <begin position="1661"/>
        <end position="1704"/>
    </location>
</feature>
<feature type="region of interest" description="Disordered" evidence="2">
    <location>
        <begin position="1763"/>
        <end position="1789"/>
    </location>
</feature>